<dbReference type="PANTHER" id="PTHR48078">
    <property type="entry name" value="THREONINE DEHYDRATASE, MITOCHONDRIAL-RELATED"/>
    <property type="match status" value="1"/>
</dbReference>
<dbReference type="SUPFAM" id="SSF53686">
    <property type="entry name" value="Tryptophan synthase beta subunit-like PLP-dependent enzymes"/>
    <property type="match status" value="1"/>
</dbReference>
<feature type="domain" description="Tryptophan synthase beta chain-like PALP" evidence="4">
    <location>
        <begin position="72"/>
        <end position="369"/>
    </location>
</feature>
<organism evidence="5 6">
    <name type="scientific">Plastoroseomonas hellenica</name>
    <dbReference type="NCBI Taxonomy" id="2687306"/>
    <lineage>
        <taxon>Bacteria</taxon>
        <taxon>Pseudomonadati</taxon>
        <taxon>Pseudomonadota</taxon>
        <taxon>Alphaproteobacteria</taxon>
        <taxon>Acetobacterales</taxon>
        <taxon>Acetobacteraceae</taxon>
        <taxon>Plastoroseomonas</taxon>
    </lineage>
</organism>
<dbReference type="PANTHER" id="PTHR48078:SF6">
    <property type="entry name" value="L-THREONINE DEHYDRATASE CATABOLIC TDCB"/>
    <property type="match status" value="1"/>
</dbReference>
<dbReference type="Proteomes" id="UP001196870">
    <property type="component" value="Unassembled WGS sequence"/>
</dbReference>
<evidence type="ECO:0000256" key="2">
    <source>
        <dbReference type="ARBA" id="ARBA00022898"/>
    </source>
</evidence>
<protein>
    <submittedName>
        <fullName evidence="5">Pyridoxal-phosphate dependent enzyme</fullName>
    </submittedName>
</protein>
<comment type="cofactor">
    <cofactor evidence="1">
        <name>pyridoxal 5'-phosphate</name>
        <dbReference type="ChEBI" id="CHEBI:597326"/>
    </cofactor>
</comment>
<evidence type="ECO:0000313" key="6">
    <source>
        <dbReference type="Proteomes" id="UP001196870"/>
    </source>
</evidence>
<name>A0ABS5F834_9PROT</name>
<comment type="caution">
    <text evidence="5">The sequence shown here is derived from an EMBL/GenBank/DDBJ whole genome shotgun (WGS) entry which is preliminary data.</text>
</comment>
<dbReference type="EMBL" id="JAAGBB010000067">
    <property type="protein sequence ID" value="MBR0668729.1"/>
    <property type="molecule type" value="Genomic_DNA"/>
</dbReference>
<sequence length="390" mass="39377">MTPLRNPRLIGFAALDGIARYGVQDFFEGCPRAAAAGAPTSVAAVYEGAAPLPAGTGMARHAARLPYVSFPTLGEGDTPLLPLPPVAGLGALWLKRESANPTGSHKDRMSPLAVARALEVGARGILASSSGNAAISAAAYAAAAGLPCRVIVTPALTEAYRRAIARTGAEFIVCRDSLARWDVAARLVRDEGWFPLTNHLVPPVGSNPFGVEGYKTIAYEIAEALGTAPDAVLVPTARGDLIWGIGAGFRGLAAEGVIISAPRLIAVEPIPRLTRVLAGEAAITDAFPGATLQFSTAGGTATDASLRAISDSGGTAIQVPDAAAAEGQAALARLGFDAELCGGGAHAAIGMARASGALREGETAVMILTAGSAREPAGDPLPPLAVTEGA</sequence>
<gene>
    <name evidence="5" type="ORF">GXW71_30550</name>
</gene>
<dbReference type="RefSeq" id="WP_211856661.1">
    <property type="nucleotide sequence ID" value="NZ_JAAGBB010000067.1"/>
</dbReference>
<dbReference type="InterPro" id="IPR050147">
    <property type="entry name" value="Ser/Thr_Dehydratase"/>
</dbReference>
<reference evidence="6" key="1">
    <citation type="journal article" date="2021" name="Syst. Appl. Microbiol.">
        <title>Roseomonas hellenica sp. nov., isolated from roots of wild-growing Alkanna tinctoria.</title>
        <authorList>
            <person name="Rat A."/>
            <person name="Naranjo H.D."/>
            <person name="Lebbe L."/>
            <person name="Cnockaert M."/>
            <person name="Krigas N."/>
            <person name="Grigoriadou K."/>
            <person name="Maloupa E."/>
            <person name="Willems A."/>
        </authorList>
    </citation>
    <scope>NUCLEOTIDE SEQUENCE [LARGE SCALE GENOMIC DNA]</scope>
    <source>
        <strain evidence="6">LMG 31523</strain>
    </source>
</reference>
<dbReference type="InterPro" id="IPR001926">
    <property type="entry name" value="TrpB-like_PALP"/>
</dbReference>
<evidence type="ECO:0000259" key="4">
    <source>
        <dbReference type="Pfam" id="PF00291"/>
    </source>
</evidence>
<proteinExistence type="predicted"/>
<evidence type="ECO:0000313" key="5">
    <source>
        <dbReference type="EMBL" id="MBR0668729.1"/>
    </source>
</evidence>
<keyword evidence="3" id="KW-0456">Lyase</keyword>
<dbReference type="InterPro" id="IPR036052">
    <property type="entry name" value="TrpB-like_PALP_sf"/>
</dbReference>
<dbReference type="Gene3D" id="3.40.50.1100">
    <property type="match status" value="2"/>
</dbReference>
<keyword evidence="6" id="KW-1185">Reference proteome</keyword>
<evidence type="ECO:0000256" key="1">
    <source>
        <dbReference type="ARBA" id="ARBA00001933"/>
    </source>
</evidence>
<dbReference type="Pfam" id="PF00291">
    <property type="entry name" value="PALP"/>
    <property type="match status" value="1"/>
</dbReference>
<accession>A0ABS5F834</accession>
<evidence type="ECO:0000256" key="3">
    <source>
        <dbReference type="ARBA" id="ARBA00023239"/>
    </source>
</evidence>
<keyword evidence="2" id="KW-0663">Pyridoxal phosphate</keyword>